<dbReference type="AlphaFoldDB" id="A0A9P8ACC2"/>
<accession>A0A9P8ACC2</accession>
<comment type="caution">
    <text evidence="2">The sequence shown here is derived from an EMBL/GenBank/DDBJ whole genome shotgun (WGS) entry which is preliminary data.</text>
</comment>
<dbReference type="Proteomes" id="UP000717515">
    <property type="component" value="Unassembled WGS sequence"/>
</dbReference>
<evidence type="ECO:0000313" key="2">
    <source>
        <dbReference type="EMBL" id="KAG9326846.1"/>
    </source>
</evidence>
<feature type="transmembrane region" description="Helical" evidence="1">
    <location>
        <begin position="5"/>
        <end position="24"/>
    </location>
</feature>
<keyword evidence="1" id="KW-0812">Transmembrane</keyword>
<evidence type="ECO:0000256" key="1">
    <source>
        <dbReference type="SAM" id="Phobius"/>
    </source>
</evidence>
<keyword evidence="1" id="KW-1133">Transmembrane helix</keyword>
<dbReference type="InterPro" id="IPR027961">
    <property type="entry name" value="DUF4442"/>
</dbReference>
<evidence type="ECO:0008006" key="4">
    <source>
        <dbReference type="Google" id="ProtNLM"/>
    </source>
</evidence>
<sequence length="188" mass="20849">MQTTYLCIIGAVVFAAVAVGAFYISKNISKLRDPLPVWETLSGLDFIPIRMRAWMFSVMIGIANPYSRSINFRFIELSKGKACGVMKETKQITNPFRSVHAGALITFGETVGAIAFFTRLGKKDRAILTDIHCQYIKKAKGFLTATSLVPEFKDTHVDSVVTEVTIKDGTFDTVAKLSLTWKTELKGE</sequence>
<proteinExistence type="predicted"/>
<dbReference type="SUPFAM" id="SSF54637">
    <property type="entry name" value="Thioesterase/thiol ester dehydrase-isomerase"/>
    <property type="match status" value="1"/>
</dbReference>
<dbReference type="Gene3D" id="3.10.129.10">
    <property type="entry name" value="Hotdog Thioesterase"/>
    <property type="match status" value="1"/>
</dbReference>
<name>A0A9P8ACC2_MORAP</name>
<evidence type="ECO:0000313" key="3">
    <source>
        <dbReference type="Proteomes" id="UP000717515"/>
    </source>
</evidence>
<gene>
    <name evidence="2" type="ORF">KVV02_005508</name>
</gene>
<dbReference type="CDD" id="cd03443">
    <property type="entry name" value="PaaI_thioesterase"/>
    <property type="match status" value="1"/>
</dbReference>
<dbReference type="EMBL" id="JAIFTL010000013">
    <property type="protein sequence ID" value="KAG9326846.1"/>
    <property type="molecule type" value="Genomic_DNA"/>
</dbReference>
<dbReference type="Pfam" id="PF14539">
    <property type="entry name" value="DUF4442"/>
    <property type="match status" value="1"/>
</dbReference>
<reference evidence="2" key="1">
    <citation type="submission" date="2021-07" db="EMBL/GenBank/DDBJ databases">
        <title>Draft genome of Mortierella alpina, strain LL118, isolated from an aspen leaf litter sample.</title>
        <authorList>
            <person name="Yang S."/>
            <person name="Vinatzer B.A."/>
        </authorList>
    </citation>
    <scope>NUCLEOTIDE SEQUENCE</scope>
    <source>
        <strain evidence="2">LL118</strain>
    </source>
</reference>
<keyword evidence="1" id="KW-0472">Membrane</keyword>
<protein>
    <recommendedName>
        <fullName evidence="4">Thioesterase domain-containing protein</fullName>
    </recommendedName>
</protein>
<organism evidence="2 3">
    <name type="scientific">Mortierella alpina</name>
    <name type="common">Oleaginous fungus</name>
    <name type="synonym">Mortierella renispora</name>
    <dbReference type="NCBI Taxonomy" id="64518"/>
    <lineage>
        <taxon>Eukaryota</taxon>
        <taxon>Fungi</taxon>
        <taxon>Fungi incertae sedis</taxon>
        <taxon>Mucoromycota</taxon>
        <taxon>Mortierellomycotina</taxon>
        <taxon>Mortierellomycetes</taxon>
        <taxon>Mortierellales</taxon>
        <taxon>Mortierellaceae</taxon>
        <taxon>Mortierella</taxon>
    </lineage>
</organism>
<dbReference type="InterPro" id="IPR029069">
    <property type="entry name" value="HotDog_dom_sf"/>
</dbReference>